<dbReference type="PANTHER" id="PTHR28285:SF1">
    <property type="entry name" value="PROTEIN BIG1"/>
    <property type="match status" value="1"/>
</dbReference>
<dbReference type="PANTHER" id="PTHR28285">
    <property type="entry name" value="PROTEIN BIG1"/>
    <property type="match status" value="1"/>
</dbReference>
<dbReference type="InterPro" id="IPR046756">
    <property type="entry name" value="VAS1/VOA1_TM"/>
</dbReference>
<organism evidence="13 14">
    <name type="scientific">Ceratobasidium theobromae</name>
    <dbReference type="NCBI Taxonomy" id="1582974"/>
    <lineage>
        <taxon>Eukaryota</taxon>
        <taxon>Fungi</taxon>
        <taxon>Dikarya</taxon>
        <taxon>Basidiomycota</taxon>
        <taxon>Agaricomycotina</taxon>
        <taxon>Agaricomycetes</taxon>
        <taxon>Cantharellales</taxon>
        <taxon>Ceratobasidiaceae</taxon>
        <taxon>Ceratobasidium</taxon>
    </lineage>
</organism>
<evidence type="ECO:0000256" key="4">
    <source>
        <dbReference type="ARBA" id="ARBA00022692"/>
    </source>
</evidence>
<feature type="transmembrane region" description="Helical" evidence="10">
    <location>
        <begin position="240"/>
        <end position="263"/>
    </location>
</feature>
<evidence type="ECO:0000256" key="9">
    <source>
        <dbReference type="ARBA" id="ARBA00023316"/>
    </source>
</evidence>
<evidence type="ECO:0000259" key="12">
    <source>
        <dbReference type="Pfam" id="PF20520"/>
    </source>
</evidence>
<dbReference type="GO" id="GO:0071555">
    <property type="term" value="P:cell wall organization"/>
    <property type="evidence" value="ECO:0007669"/>
    <property type="project" value="UniProtKB-KW"/>
</dbReference>
<dbReference type="OrthoDB" id="10029326at2759"/>
<evidence type="ECO:0000313" key="13">
    <source>
        <dbReference type="EMBL" id="KAB5590337.1"/>
    </source>
</evidence>
<evidence type="ECO:0000256" key="5">
    <source>
        <dbReference type="ARBA" id="ARBA00022729"/>
    </source>
</evidence>
<comment type="similarity">
    <text evidence="2">Belongs to the BIG1 family.</text>
</comment>
<evidence type="ECO:0000256" key="10">
    <source>
        <dbReference type="SAM" id="Phobius"/>
    </source>
</evidence>
<feature type="signal peptide" evidence="11">
    <location>
        <begin position="1"/>
        <end position="19"/>
    </location>
</feature>
<dbReference type="GO" id="GO:0009272">
    <property type="term" value="P:fungal-type cell wall biogenesis"/>
    <property type="evidence" value="ECO:0007669"/>
    <property type="project" value="TreeGrafter"/>
</dbReference>
<evidence type="ECO:0000256" key="8">
    <source>
        <dbReference type="ARBA" id="ARBA00023136"/>
    </source>
</evidence>
<dbReference type="Pfam" id="PF20520">
    <property type="entry name" value="Ac45-VOA1_TM"/>
    <property type="match status" value="1"/>
</dbReference>
<dbReference type="AlphaFoldDB" id="A0A5N5QGB1"/>
<protein>
    <recommendedName>
        <fullName evidence="3">Protein BIG1</fullName>
    </recommendedName>
</protein>
<evidence type="ECO:0000256" key="3">
    <source>
        <dbReference type="ARBA" id="ARBA00022089"/>
    </source>
</evidence>
<keyword evidence="7 10" id="KW-1133">Transmembrane helix</keyword>
<feature type="domain" description="V-type proton ATPase subunit S1/VOA1 transmembrane" evidence="12">
    <location>
        <begin position="234"/>
        <end position="270"/>
    </location>
</feature>
<evidence type="ECO:0000256" key="1">
    <source>
        <dbReference type="ARBA" id="ARBA00004115"/>
    </source>
</evidence>
<gene>
    <name evidence="13" type="ORF">CTheo_6227</name>
</gene>
<evidence type="ECO:0000256" key="7">
    <source>
        <dbReference type="ARBA" id="ARBA00022989"/>
    </source>
</evidence>
<reference evidence="13 14" key="1">
    <citation type="journal article" date="2019" name="Fungal Biol. Biotechnol.">
        <title>Draft genome sequence of fastidious pathogen Ceratobasidium theobromae, which causes vascular-streak dieback in Theobroma cacao.</title>
        <authorList>
            <person name="Ali S.S."/>
            <person name="Asman A."/>
            <person name="Shao J."/>
            <person name="Firmansyah A.P."/>
            <person name="Susilo A.W."/>
            <person name="Rosmana A."/>
            <person name="McMahon P."/>
            <person name="Junaid M."/>
            <person name="Guest D."/>
            <person name="Kheng T.Y."/>
            <person name="Meinhardt L.W."/>
            <person name="Bailey B.A."/>
        </authorList>
    </citation>
    <scope>NUCLEOTIDE SEQUENCE [LARGE SCALE GENOMIC DNA]</scope>
    <source>
        <strain evidence="13 14">CT2</strain>
    </source>
</reference>
<evidence type="ECO:0000313" key="14">
    <source>
        <dbReference type="Proteomes" id="UP000383932"/>
    </source>
</evidence>
<dbReference type="Proteomes" id="UP000383932">
    <property type="component" value="Unassembled WGS sequence"/>
</dbReference>
<feature type="chain" id="PRO_5024289028" description="Protein BIG1" evidence="11">
    <location>
        <begin position="20"/>
        <end position="284"/>
    </location>
</feature>
<keyword evidence="5 11" id="KW-0732">Signal</keyword>
<keyword evidence="8 10" id="KW-0472">Membrane</keyword>
<evidence type="ECO:0000256" key="11">
    <source>
        <dbReference type="SAM" id="SignalP"/>
    </source>
</evidence>
<evidence type="ECO:0000256" key="2">
    <source>
        <dbReference type="ARBA" id="ARBA00008203"/>
    </source>
</evidence>
<comment type="caution">
    <text evidence="13">The sequence shown here is derived from an EMBL/GenBank/DDBJ whole genome shotgun (WGS) entry which is preliminary data.</text>
</comment>
<dbReference type="GO" id="GO:0005789">
    <property type="term" value="C:endoplasmic reticulum membrane"/>
    <property type="evidence" value="ECO:0007669"/>
    <property type="project" value="UniProtKB-SubCell"/>
</dbReference>
<keyword evidence="4 10" id="KW-0812">Transmembrane</keyword>
<name>A0A5N5QGB1_9AGAM</name>
<comment type="subcellular location">
    <subcellularLocation>
        <location evidence="1">Endoplasmic reticulum membrane</location>
        <topology evidence="1">Single-pass type I membrane protein</topology>
    </subcellularLocation>
</comment>
<keyword evidence="14" id="KW-1185">Reference proteome</keyword>
<dbReference type="GO" id="GO:0006078">
    <property type="term" value="P:(1-&gt;6)-beta-D-glucan biosynthetic process"/>
    <property type="evidence" value="ECO:0007669"/>
    <property type="project" value="TreeGrafter"/>
</dbReference>
<keyword evidence="9" id="KW-0961">Cell wall biogenesis/degradation</keyword>
<proteinExistence type="inferred from homology"/>
<keyword evidence="6" id="KW-0256">Endoplasmic reticulum</keyword>
<accession>A0A5N5QGB1</accession>
<evidence type="ECO:0000256" key="6">
    <source>
        <dbReference type="ARBA" id="ARBA00022824"/>
    </source>
</evidence>
<sequence length="284" mass="30413">MFSTSVVASTLLLSGVVNAFYDSVPFVAWSNHPSTSIDSLRQHHPGVPSHTELINSLVSDDDLCLLDAIVIVGQPGLHANKLALLSSSSHLKSRLEEAASKANFPYIPVSSVTESDSVARDVAALCGAPADEWTLGDSYDNSMKRVLYFDLPETTKSFWNSDDEVLEQNLQQISSQFETYAVLLTGTSSDTSTLVTKRQQPNSLSAPSFTNKPATVTVLANTMLPAGGILARYQLLTPGLLTGLLVAFGLLIPLLMVGINALASIQSPIRTEAPKGPTLEKKNQ</sequence>
<dbReference type="EMBL" id="SSOP01000177">
    <property type="protein sequence ID" value="KAB5590337.1"/>
    <property type="molecule type" value="Genomic_DNA"/>
</dbReference>
<dbReference type="InterPro" id="IPR037654">
    <property type="entry name" value="Big1"/>
</dbReference>